<dbReference type="AlphaFoldDB" id="A0A645GLK6"/>
<sequence>MLVVEYAWPTFVDGFNKFNWTQSRFGKDSKYLRDHSNSGTNFGQVDGHVESLAFGANPRGIWSNPLRSWYEKGNWTFGELWYPTAM</sequence>
<evidence type="ECO:0000313" key="1">
    <source>
        <dbReference type="EMBL" id="MPN27808.1"/>
    </source>
</evidence>
<name>A0A645GLK6_9ZZZZ</name>
<reference evidence="1" key="1">
    <citation type="submission" date="2019-08" db="EMBL/GenBank/DDBJ databases">
        <authorList>
            <person name="Kucharzyk K."/>
            <person name="Murdoch R.W."/>
            <person name="Higgins S."/>
            <person name="Loffler F."/>
        </authorList>
    </citation>
    <scope>NUCLEOTIDE SEQUENCE</scope>
</reference>
<organism evidence="1">
    <name type="scientific">bioreactor metagenome</name>
    <dbReference type="NCBI Taxonomy" id="1076179"/>
    <lineage>
        <taxon>unclassified sequences</taxon>
        <taxon>metagenomes</taxon>
        <taxon>ecological metagenomes</taxon>
    </lineage>
</organism>
<comment type="caution">
    <text evidence="1">The sequence shown here is derived from an EMBL/GenBank/DDBJ whole genome shotgun (WGS) entry which is preliminary data.</text>
</comment>
<protein>
    <submittedName>
        <fullName evidence="1">Uncharacterized protein</fullName>
    </submittedName>
</protein>
<gene>
    <name evidence="1" type="ORF">SDC9_175242</name>
</gene>
<accession>A0A645GLK6</accession>
<proteinExistence type="predicted"/>
<dbReference type="EMBL" id="VSSQ01077822">
    <property type="protein sequence ID" value="MPN27808.1"/>
    <property type="molecule type" value="Genomic_DNA"/>
</dbReference>